<organism evidence="8 9">
    <name type="scientific">Kineococcus glutinatus</name>
    <dbReference type="NCBI Taxonomy" id="1070872"/>
    <lineage>
        <taxon>Bacteria</taxon>
        <taxon>Bacillati</taxon>
        <taxon>Actinomycetota</taxon>
        <taxon>Actinomycetes</taxon>
        <taxon>Kineosporiales</taxon>
        <taxon>Kineosporiaceae</taxon>
        <taxon>Kineococcus</taxon>
    </lineage>
</organism>
<dbReference type="InterPro" id="IPR000792">
    <property type="entry name" value="Tscrpt_reg_LuxR_C"/>
</dbReference>
<evidence type="ECO:0000256" key="6">
    <source>
        <dbReference type="SAM" id="MobiDB-lite"/>
    </source>
</evidence>
<feature type="domain" description="HTH luxR-type" evidence="7">
    <location>
        <begin position="108"/>
        <end position="166"/>
    </location>
</feature>
<dbReference type="PANTHER" id="PTHR43133">
    <property type="entry name" value="RNA POLYMERASE ECF-TYPE SIGMA FACTO"/>
    <property type="match status" value="1"/>
</dbReference>
<evidence type="ECO:0000256" key="2">
    <source>
        <dbReference type="ARBA" id="ARBA00023015"/>
    </source>
</evidence>
<feature type="compositionally biased region" description="Low complexity" evidence="6">
    <location>
        <begin position="154"/>
        <end position="171"/>
    </location>
</feature>
<evidence type="ECO:0000256" key="5">
    <source>
        <dbReference type="ARBA" id="ARBA00023163"/>
    </source>
</evidence>
<keyword evidence="4" id="KW-0238">DNA-binding</keyword>
<keyword evidence="3" id="KW-0731">Sigma factor</keyword>
<dbReference type="NCBIfam" id="TIGR02937">
    <property type="entry name" value="sigma70-ECF"/>
    <property type="match status" value="1"/>
</dbReference>
<evidence type="ECO:0000313" key="8">
    <source>
        <dbReference type="EMBL" id="GAA4965011.1"/>
    </source>
</evidence>
<dbReference type="SMART" id="SM00421">
    <property type="entry name" value="HTH_LUXR"/>
    <property type="match status" value="1"/>
</dbReference>
<evidence type="ECO:0000313" key="9">
    <source>
        <dbReference type="Proteomes" id="UP001501195"/>
    </source>
</evidence>
<dbReference type="EMBL" id="BAABIL010000054">
    <property type="protein sequence ID" value="GAA4965011.1"/>
    <property type="molecule type" value="Genomic_DNA"/>
</dbReference>
<dbReference type="SUPFAM" id="SSF88659">
    <property type="entry name" value="Sigma3 and sigma4 domains of RNA polymerase sigma factors"/>
    <property type="match status" value="1"/>
</dbReference>
<name>A0ABP9H9T4_9ACTN</name>
<dbReference type="Pfam" id="PF08281">
    <property type="entry name" value="Sigma70_r4_2"/>
    <property type="match status" value="1"/>
</dbReference>
<evidence type="ECO:0000256" key="3">
    <source>
        <dbReference type="ARBA" id="ARBA00023082"/>
    </source>
</evidence>
<gene>
    <name evidence="8" type="ORF">GCM10023225_05160</name>
</gene>
<comment type="similarity">
    <text evidence="1">Belongs to the sigma-70 factor family. ECF subfamily.</text>
</comment>
<dbReference type="Gene3D" id="1.10.10.10">
    <property type="entry name" value="Winged helix-like DNA-binding domain superfamily/Winged helix DNA-binding domain"/>
    <property type="match status" value="1"/>
</dbReference>
<dbReference type="InterPro" id="IPR039425">
    <property type="entry name" value="RNA_pol_sigma-70-like"/>
</dbReference>
<feature type="region of interest" description="Disordered" evidence="6">
    <location>
        <begin position="154"/>
        <end position="180"/>
    </location>
</feature>
<dbReference type="CDD" id="cd06171">
    <property type="entry name" value="Sigma70_r4"/>
    <property type="match status" value="1"/>
</dbReference>
<evidence type="ECO:0000259" key="7">
    <source>
        <dbReference type="SMART" id="SM00421"/>
    </source>
</evidence>
<dbReference type="NCBIfam" id="TIGR02983">
    <property type="entry name" value="SigE-fam_strep"/>
    <property type="match status" value="1"/>
</dbReference>
<dbReference type="InterPro" id="IPR014325">
    <property type="entry name" value="RNA_pol_sigma-E_actinobac"/>
</dbReference>
<dbReference type="SUPFAM" id="SSF88946">
    <property type="entry name" value="Sigma2 domain of RNA polymerase sigma factors"/>
    <property type="match status" value="1"/>
</dbReference>
<keyword evidence="9" id="KW-1185">Reference proteome</keyword>
<dbReference type="RefSeq" id="WP_345710764.1">
    <property type="nucleotide sequence ID" value="NZ_BAABIL010000054.1"/>
</dbReference>
<dbReference type="InterPro" id="IPR014284">
    <property type="entry name" value="RNA_pol_sigma-70_dom"/>
</dbReference>
<comment type="caution">
    <text evidence="8">The sequence shown here is derived from an EMBL/GenBank/DDBJ whole genome shotgun (WGS) entry which is preliminary data.</text>
</comment>
<dbReference type="InterPro" id="IPR007627">
    <property type="entry name" value="RNA_pol_sigma70_r2"/>
</dbReference>
<reference evidence="9" key="1">
    <citation type="journal article" date="2019" name="Int. J. Syst. Evol. Microbiol.">
        <title>The Global Catalogue of Microorganisms (GCM) 10K type strain sequencing project: providing services to taxonomists for standard genome sequencing and annotation.</title>
        <authorList>
            <consortium name="The Broad Institute Genomics Platform"/>
            <consortium name="The Broad Institute Genome Sequencing Center for Infectious Disease"/>
            <person name="Wu L."/>
            <person name="Ma J."/>
        </authorList>
    </citation>
    <scope>NUCLEOTIDE SEQUENCE [LARGE SCALE GENOMIC DNA]</scope>
    <source>
        <strain evidence="9">JCM 18126</strain>
    </source>
</reference>
<dbReference type="InterPro" id="IPR013325">
    <property type="entry name" value="RNA_pol_sigma_r2"/>
</dbReference>
<dbReference type="Pfam" id="PF04542">
    <property type="entry name" value="Sigma70_r2"/>
    <property type="match status" value="1"/>
</dbReference>
<dbReference type="Proteomes" id="UP001501195">
    <property type="component" value="Unassembled WGS sequence"/>
</dbReference>
<sequence>MSADDDFGAWAAVATPRLLRTARLLAADAHEGEDLLQDVLERVFLRWARVEDPSAYAHRSLVHAATSRWRSRSRRREVAWGAAPEPADPGRSGSAGAVEDRDEALAVLRRLPARQRAVLVLRYLEDLPEQEVADLLGIGLSTVKSHSARALTTLRTSTPTAATPDATTGSARTSCKDGAR</sequence>
<dbReference type="Gene3D" id="1.10.1740.10">
    <property type="match status" value="1"/>
</dbReference>
<evidence type="ECO:0000256" key="4">
    <source>
        <dbReference type="ARBA" id="ARBA00023125"/>
    </source>
</evidence>
<keyword evidence="5" id="KW-0804">Transcription</keyword>
<accession>A0ABP9H9T4</accession>
<protein>
    <submittedName>
        <fullName evidence="8">SigE family RNA polymerase sigma factor</fullName>
    </submittedName>
</protein>
<dbReference type="InterPro" id="IPR036388">
    <property type="entry name" value="WH-like_DNA-bd_sf"/>
</dbReference>
<keyword evidence="2" id="KW-0805">Transcription regulation</keyword>
<dbReference type="InterPro" id="IPR013249">
    <property type="entry name" value="RNA_pol_sigma70_r4_t2"/>
</dbReference>
<proteinExistence type="inferred from homology"/>
<feature type="region of interest" description="Disordered" evidence="6">
    <location>
        <begin position="76"/>
        <end position="99"/>
    </location>
</feature>
<dbReference type="PANTHER" id="PTHR43133:SF50">
    <property type="entry name" value="ECF RNA POLYMERASE SIGMA FACTOR SIGM"/>
    <property type="match status" value="1"/>
</dbReference>
<evidence type="ECO:0000256" key="1">
    <source>
        <dbReference type="ARBA" id="ARBA00010641"/>
    </source>
</evidence>
<dbReference type="InterPro" id="IPR013324">
    <property type="entry name" value="RNA_pol_sigma_r3/r4-like"/>
</dbReference>